<dbReference type="PROSITE" id="PS50238">
    <property type="entry name" value="RHOGAP"/>
    <property type="match status" value="1"/>
</dbReference>
<dbReference type="GO" id="GO:0051056">
    <property type="term" value="P:regulation of small GTPase mediated signal transduction"/>
    <property type="evidence" value="ECO:0007669"/>
    <property type="project" value="TreeGrafter"/>
</dbReference>
<dbReference type="OrthoDB" id="27680at2759"/>
<feature type="domain" description="Rho-GAP" evidence="3">
    <location>
        <begin position="355"/>
        <end position="555"/>
    </location>
</feature>
<dbReference type="RefSeq" id="XP_014239278.1">
    <property type="nucleotide sequence ID" value="XM_014383792.2"/>
</dbReference>
<dbReference type="InterPro" id="IPR008936">
    <property type="entry name" value="Rho_GTPase_activation_prot"/>
</dbReference>
<dbReference type="AlphaFoldDB" id="A0A8I6R675"/>
<feature type="compositionally biased region" description="Basic residues" evidence="2">
    <location>
        <begin position="100"/>
        <end position="109"/>
    </location>
</feature>
<sequence>MEALEDNREFQDYWNEYRILLQYRPPAQDQEEEPTSPCAEGECSDERAWLEAAGLSEVTEPAFLSGREISDTDLSSALRMLSREQAAAVRRRVDSLNKTVRQRTGRYRQRKDIRQLFADPERLSNDSRSRSATPDSLDSGPPSPHSTPSNGASPPRTSLDYTRLMPIVPRQESRRRGANSPNAPVLSHHSLFRRASRSGGDVASETADGIRMTGYQRIGSVRVRCGSDPISISSIGQEQENNQHPVVCVTRSDEGIFNENGRRDSGGSSHSDTLGFEEMWAGERLCASLNESLTCSWEEGVGRTWVDFLAEEDLQTLRPIVFLELTALMDNSGLRVGKSKPYKRKRKEDGNLFGVSLSTLVERDRQITSDPHYVPLVFQKVLGELERRCLCEEGLLRVAGNKQRVEILCSKLEREFYQRPEVADHLISIASPHDLATILKKLLRELPQPLLTSQLLSTFYQAHSIPECARALNLLVLLLPPEHRATLHALLIFLTSLINNSVNNKMSLHNTAMIIAPSLFPQELCKERELKAEVSLAVHSCKLTEVMIQASERLWVVPDNLVAQLRRINDNHKENKPKSRLLGRKGQVITRNAIQEAELLNSIIHIEAPQFLFTSLPLSMDKQTTAAQVILRIVELARECPRNVKSTRRDAKSRALSELAPNGNLSCLLSTGDPETALRTHFLYEVGGNIGQRRLEPGAQLWAVFQSNPRAKWVIRCDHKNGSHRLLKRL</sequence>
<dbReference type="KEGG" id="clec:106660825"/>
<dbReference type="GO" id="GO:0030833">
    <property type="term" value="P:regulation of actin filament polymerization"/>
    <property type="evidence" value="ECO:0007669"/>
    <property type="project" value="TreeGrafter"/>
</dbReference>
<dbReference type="Pfam" id="PF00620">
    <property type="entry name" value="RhoGAP"/>
    <property type="match status" value="1"/>
</dbReference>
<dbReference type="Proteomes" id="UP000494040">
    <property type="component" value="Unassembled WGS sequence"/>
</dbReference>
<evidence type="ECO:0000259" key="3">
    <source>
        <dbReference type="PROSITE" id="PS50238"/>
    </source>
</evidence>
<reference evidence="4" key="1">
    <citation type="submission" date="2022-01" db="UniProtKB">
        <authorList>
            <consortium name="EnsemblMetazoa"/>
        </authorList>
    </citation>
    <scope>IDENTIFICATION</scope>
</reference>
<dbReference type="PANTHER" id="PTHR14963">
    <property type="entry name" value="RHO GTPASE ACTIVATING PROTEIN 18,19-RELATED"/>
    <property type="match status" value="1"/>
</dbReference>
<keyword evidence="5" id="KW-1185">Reference proteome</keyword>
<dbReference type="PANTHER" id="PTHR14963:SF1">
    <property type="entry name" value="RHO GTPASE-ACTIVATING PROTEIN CONUNDRUM"/>
    <property type="match status" value="1"/>
</dbReference>
<dbReference type="GO" id="GO:0005096">
    <property type="term" value="F:GTPase activator activity"/>
    <property type="evidence" value="ECO:0007669"/>
    <property type="project" value="UniProtKB-KW"/>
</dbReference>
<dbReference type="SMART" id="SM00324">
    <property type="entry name" value="RhoGAP"/>
    <property type="match status" value="1"/>
</dbReference>
<evidence type="ECO:0000313" key="4">
    <source>
        <dbReference type="EnsemblMetazoa" id="XP_014239278.1"/>
    </source>
</evidence>
<proteinExistence type="predicted"/>
<accession>A0A8I6R675</accession>
<evidence type="ECO:0000256" key="2">
    <source>
        <dbReference type="SAM" id="MobiDB-lite"/>
    </source>
</evidence>
<dbReference type="InterPro" id="IPR057323">
    <property type="entry name" value="RHG40/28/18_ubiquitin"/>
</dbReference>
<dbReference type="OMA" id="QCCHLTN"/>
<organism evidence="4 5">
    <name type="scientific">Cimex lectularius</name>
    <name type="common">Bed bug</name>
    <name type="synonym">Acanthia lectularia</name>
    <dbReference type="NCBI Taxonomy" id="79782"/>
    <lineage>
        <taxon>Eukaryota</taxon>
        <taxon>Metazoa</taxon>
        <taxon>Ecdysozoa</taxon>
        <taxon>Arthropoda</taxon>
        <taxon>Hexapoda</taxon>
        <taxon>Insecta</taxon>
        <taxon>Pterygota</taxon>
        <taxon>Neoptera</taxon>
        <taxon>Paraneoptera</taxon>
        <taxon>Hemiptera</taxon>
        <taxon>Heteroptera</taxon>
        <taxon>Panheteroptera</taxon>
        <taxon>Cimicomorpha</taxon>
        <taxon>Cimicidae</taxon>
        <taxon>Cimex</taxon>
    </lineage>
</organism>
<dbReference type="CTD" id="3355133"/>
<dbReference type="Pfam" id="PF25442">
    <property type="entry name" value="Ubiquitin_RHG40_C"/>
    <property type="match status" value="1"/>
</dbReference>
<keyword evidence="1" id="KW-0343">GTPase activation</keyword>
<dbReference type="EnsemblMetazoa" id="XM_014383792.2">
    <property type="protein sequence ID" value="XP_014239278.1"/>
    <property type="gene ID" value="LOC106660825"/>
</dbReference>
<evidence type="ECO:0000256" key="1">
    <source>
        <dbReference type="ARBA" id="ARBA00022468"/>
    </source>
</evidence>
<dbReference type="GO" id="GO:0005737">
    <property type="term" value="C:cytoplasm"/>
    <property type="evidence" value="ECO:0007669"/>
    <property type="project" value="TreeGrafter"/>
</dbReference>
<dbReference type="InterPro" id="IPR000198">
    <property type="entry name" value="RhoGAP_dom"/>
</dbReference>
<feature type="region of interest" description="Disordered" evidence="2">
    <location>
        <begin position="100"/>
        <end position="205"/>
    </location>
</feature>
<evidence type="ECO:0000313" key="5">
    <source>
        <dbReference type="Proteomes" id="UP000494040"/>
    </source>
</evidence>
<feature type="compositionally biased region" description="Polar residues" evidence="2">
    <location>
        <begin position="146"/>
        <end position="160"/>
    </location>
</feature>
<dbReference type="Gene3D" id="1.10.555.10">
    <property type="entry name" value="Rho GTPase activation protein"/>
    <property type="match status" value="1"/>
</dbReference>
<dbReference type="GeneID" id="106660825"/>
<protein>
    <recommendedName>
        <fullName evidence="3">Rho-GAP domain-containing protein</fullName>
    </recommendedName>
</protein>
<dbReference type="GO" id="GO:0007165">
    <property type="term" value="P:signal transduction"/>
    <property type="evidence" value="ECO:0007669"/>
    <property type="project" value="InterPro"/>
</dbReference>
<feature type="compositionally biased region" description="Basic and acidic residues" evidence="2">
    <location>
        <begin position="110"/>
        <end position="129"/>
    </location>
</feature>
<name>A0A8I6R675_CIMLE</name>
<dbReference type="SUPFAM" id="SSF48350">
    <property type="entry name" value="GTPase activation domain, GAP"/>
    <property type="match status" value="1"/>
</dbReference>